<feature type="region of interest" description="Disordered" evidence="1">
    <location>
        <begin position="109"/>
        <end position="146"/>
    </location>
</feature>
<feature type="region of interest" description="Disordered" evidence="1">
    <location>
        <begin position="373"/>
        <end position="412"/>
    </location>
</feature>
<dbReference type="Proteomes" id="UP001209878">
    <property type="component" value="Unassembled WGS sequence"/>
</dbReference>
<feature type="compositionally biased region" description="Basic and acidic residues" evidence="1">
    <location>
        <begin position="305"/>
        <end position="335"/>
    </location>
</feature>
<feature type="region of interest" description="Disordered" evidence="1">
    <location>
        <begin position="260"/>
        <end position="359"/>
    </location>
</feature>
<evidence type="ECO:0000256" key="1">
    <source>
        <dbReference type="SAM" id="MobiDB-lite"/>
    </source>
</evidence>
<dbReference type="AlphaFoldDB" id="A0AAD9KFD7"/>
<accession>A0AAD9KFD7</accession>
<comment type="caution">
    <text evidence="2">The sequence shown here is derived from an EMBL/GenBank/DDBJ whole genome shotgun (WGS) entry which is preliminary data.</text>
</comment>
<gene>
    <name evidence="2" type="ORF">NP493_1161g00007</name>
</gene>
<evidence type="ECO:0000313" key="3">
    <source>
        <dbReference type="Proteomes" id="UP001209878"/>
    </source>
</evidence>
<name>A0AAD9KFD7_RIDPI</name>
<proteinExistence type="predicted"/>
<evidence type="ECO:0000313" key="2">
    <source>
        <dbReference type="EMBL" id="KAK2170196.1"/>
    </source>
</evidence>
<sequence>MAEAMGAFICDGEQTQTNGSAYKRYADAKRHTAGSVSTPAGKMCLHKSSEATRNQALEKESTSAEMTPWGSELNKKDEMSVEELPPKEVNEASDFMQSVGHKLLAKANLSAPRHCTSPSIKKDDHGSSNDESATAVDSGHPSEPDGLLTLFGKAAKLTEMKQTGRQRAALERHGSPHTPGVGNSLDESLPQNIIWLHQSRLSKSAKCFLANSRLTTVADTVPGVAGEIQAGWTPEHEDSNTCVNDSSRCDKNLDCLPDSSQADPLGHGASTPVSQPNGHSETGHENTCVDRNRSKRKASGSVDANENKKRMIHRDGFDTDHESESGALGDDRRGIQETGVEEEDAGTPRRGATETGATGELRQQVLQMWTAGPLGQKNCKGNGRKMGTPVDMEDAPNLSETERTVDDSLFPTMNEAIRMSRGIRMTAATSG</sequence>
<feature type="region of interest" description="Disordered" evidence="1">
    <location>
        <begin position="49"/>
        <end position="79"/>
    </location>
</feature>
<reference evidence="2" key="1">
    <citation type="journal article" date="2023" name="Mol. Biol. Evol.">
        <title>Third-Generation Sequencing Reveals the Adaptive Role of the Epigenome in Three Deep-Sea Polychaetes.</title>
        <authorList>
            <person name="Perez M."/>
            <person name="Aroh O."/>
            <person name="Sun Y."/>
            <person name="Lan Y."/>
            <person name="Juniper S.K."/>
            <person name="Young C.R."/>
            <person name="Angers B."/>
            <person name="Qian P.Y."/>
        </authorList>
    </citation>
    <scope>NUCLEOTIDE SEQUENCE</scope>
    <source>
        <strain evidence="2">R07B-5</strain>
    </source>
</reference>
<feature type="compositionally biased region" description="Polar residues" evidence="1">
    <location>
        <begin position="271"/>
        <end position="280"/>
    </location>
</feature>
<feature type="compositionally biased region" description="Basic and acidic residues" evidence="1">
    <location>
        <begin position="281"/>
        <end position="292"/>
    </location>
</feature>
<protein>
    <submittedName>
        <fullName evidence="2">Uncharacterized protein</fullName>
    </submittedName>
</protein>
<keyword evidence="3" id="KW-1185">Reference proteome</keyword>
<dbReference type="EMBL" id="JAODUO010001159">
    <property type="protein sequence ID" value="KAK2170196.1"/>
    <property type="molecule type" value="Genomic_DNA"/>
</dbReference>
<organism evidence="2 3">
    <name type="scientific">Ridgeia piscesae</name>
    <name type="common">Tubeworm</name>
    <dbReference type="NCBI Taxonomy" id="27915"/>
    <lineage>
        <taxon>Eukaryota</taxon>
        <taxon>Metazoa</taxon>
        <taxon>Spiralia</taxon>
        <taxon>Lophotrochozoa</taxon>
        <taxon>Annelida</taxon>
        <taxon>Polychaeta</taxon>
        <taxon>Sedentaria</taxon>
        <taxon>Canalipalpata</taxon>
        <taxon>Sabellida</taxon>
        <taxon>Siboglinidae</taxon>
        <taxon>Ridgeia</taxon>
    </lineage>
</organism>
<feature type="region of interest" description="Disordered" evidence="1">
    <location>
        <begin position="162"/>
        <end position="185"/>
    </location>
</feature>